<dbReference type="Proteomes" id="UP000276215">
    <property type="component" value="Unassembled WGS sequence"/>
</dbReference>
<keyword evidence="3" id="KW-1185">Reference proteome</keyword>
<accession>A0A3N4JXL6</accession>
<keyword evidence="1" id="KW-0175">Coiled coil</keyword>
<evidence type="ECO:0000256" key="1">
    <source>
        <dbReference type="SAM" id="Coils"/>
    </source>
</evidence>
<dbReference type="OrthoDB" id="10354081at2759"/>
<dbReference type="AlphaFoldDB" id="A0A3N4JXL6"/>
<evidence type="ECO:0000313" key="3">
    <source>
        <dbReference type="Proteomes" id="UP000276215"/>
    </source>
</evidence>
<organism evidence="2 3">
    <name type="scientific">Choiromyces venosus 120613-1</name>
    <dbReference type="NCBI Taxonomy" id="1336337"/>
    <lineage>
        <taxon>Eukaryota</taxon>
        <taxon>Fungi</taxon>
        <taxon>Dikarya</taxon>
        <taxon>Ascomycota</taxon>
        <taxon>Pezizomycotina</taxon>
        <taxon>Pezizomycetes</taxon>
        <taxon>Pezizales</taxon>
        <taxon>Tuberaceae</taxon>
        <taxon>Choiromyces</taxon>
    </lineage>
</organism>
<dbReference type="EMBL" id="ML120395">
    <property type="protein sequence ID" value="RPA98434.1"/>
    <property type="molecule type" value="Genomic_DNA"/>
</dbReference>
<sequence length="97" mass="11147">MASTQTLAQLWAELAKQQRTCQSLSKKIDSKSKEYEAEVWGVVLTAEQVSSRGEVVNQLLEELYRELRCFRETLKKTDEEVNRLECAIILLTLKEAV</sequence>
<feature type="coiled-coil region" evidence="1">
    <location>
        <begin position="60"/>
        <end position="87"/>
    </location>
</feature>
<evidence type="ECO:0000313" key="2">
    <source>
        <dbReference type="EMBL" id="RPA98434.1"/>
    </source>
</evidence>
<reference evidence="2 3" key="1">
    <citation type="journal article" date="2018" name="Nat. Ecol. Evol.">
        <title>Pezizomycetes genomes reveal the molecular basis of ectomycorrhizal truffle lifestyle.</title>
        <authorList>
            <person name="Murat C."/>
            <person name="Payen T."/>
            <person name="Noel B."/>
            <person name="Kuo A."/>
            <person name="Morin E."/>
            <person name="Chen J."/>
            <person name="Kohler A."/>
            <person name="Krizsan K."/>
            <person name="Balestrini R."/>
            <person name="Da Silva C."/>
            <person name="Montanini B."/>
            <person name="Hainaut M."/>
            <person name="Levati E."/>
            <person name="Barry K.W."/>
            <person name="Belfiori B."/>
            <person name="Cichocki N."/>
            <person name="Clum A."/>
            <person name="Dockter R.B."/>
            <person name="Fauchery L."/>
            <person name="Guy J."/>
            <person name="Iotti M."/>
            <person name="Le Tacon F."/>
            <person name="Lindquist E.A."/>
            <person name="Lipzen A."/>
            <person name="Malagnac F."/>
            <person name="Mello A."/>
            <person name="Molinier V."/>
            <person name="Miyauchi S."/>
            <person name="Poulain J."/>
            <person name="Riccioni C."/>
            <person name="Rubini A."/>
            <person name="Sitrit Y."/>
            <person name="Splivallo R."/>
            <person name="Traeger S."/>
            <person name="Wang M."/>
            <person name="Zifcakova L."/>
            <person name="Wipf D."/>
            <person name="Zambonelli A."/>
            <person name="Paolocci F."/>
            <person name="Nowrousian M."/>
            <person name="Ottonello S."/>
            <person name="Baldrian P."/>
            <person name="Spatafora J.W."/>
            <person name="Henrissat B."/>
            <person name="Nagy L.G."/>
            <person name="Aury J.M."/>
            <person name="Wincker P."/>
            <person name="Grigoriev I.V."/>
            <person name="Bonfante P."/>
            <person name="Martin F.M."/>
        </authorList>
    </citation>
    <scope>NUCLEOTIDE SEQUENCE [LARGE SCALE GENOMIC DNA]</scope>
    <source>
        <strain evidence="2 3">120613-1</strain>
    </source>
</reference>
<name>A0A3N4JXL6_9PEZI</name>
<gene>
    <name evidence="2" type="ORF">L873DRAFT_1808040</name>
</gene>
<proteinExistence type="predicted"/>
<protein>
    <submittedName>
        <fullName evidence="2">Uncharacterized protein</fullName>
    </submittedName>
</protein>